<dbReference type="EMBL" id="JAIFRP010004408">
    <property type="protein sequence ID" value="KAK2575911.1"/>
    <property type="molecule type" value="Genomic_DNA"/>
</dbReference>
<feature type="disulfide bond" evidence="1">
    <location>
        <begin position="736"/>
        <end position="745"/>
    </location>
</feature>
<keyword evidence="2" id="KW-0812">Transmembrane</keyword>
<dbReference type="InterPro" id="IPR053255">
    <property type="entry name" value="EGF-like_domain"/>
</dbReference>
<feature type="signal peptide" evidence="3">
    <location>
        <begin position="1"/>
        <end position="22"/>
    </location>
</feature>
<dbReference type="PROSITE" id="PS00022">
    <property type="entry name" value="EGF_1"/>
    <property type="match status" value="2"/>
</dbReference>
<dbReference type="PROSITE" id="PS50026">
    <property type="entry name" value="EGF_3"/>
    <property type="match status" value="2"/>
</dbReference>
<keyword evidence="6" id="KW-1185">Reference proteome</keyword>
<evidence type="ECO:0000256" key="3">
    <source>
        <dbReference type="SAM" id="SignalP"/>
    </source>
</evidence>
<evidence type="ECO:0000313" key="5">
    <source>
        <dbReference type="EMBL" id="KAK2575911.1"/>
    </source>
</evidence>
<feature type="domain" description="EGF-like" evidence="4">
    <location>
        <begin position="714"/>
        <end position="746"/>
    </location>
</feature>
<dbReference type="Gene3D" id="2.10.25.10">
    <property type="entry name" value="Laminin"/>
    <property type="match status" value="24"/>
</dbReference>
<dbReference type="InterPro" id="IPR009030">
    <property type="entry name" value="Growth_fac_rcpt_cys_sf"/>
</dbReference>
<evidence type="ECO:0000256" key="2">
    <source>
        <dbReference type="SAM" id="Phobius"/>
    </source>
</evidence>
<sequence length="1586" mass="174797">MKSLALILLHIFLARIEYSVEAVRDESQGYCSKLVSYTETRSVPYIETYKERTWGIFYKTKYRWNYKIEYHTAWRTEEKCCPLYEKQNDECVPICYPDCGNNGDCISPDVCDCHAGYKKTFYGYDGGPQCVAYCQHSCKNGRCTGPDVCTCNPGYWLKSDGFTCEPICQPTCDRKSEVCTAPDTCSCRDGYNRISYDTCTPVCEATCINGRCTAPDTCTCDEGYSFDLYDRFLCKPVCDTCIGGTCTAPGVCTCDEGYSLSPSGSCKPVCSKSCHMGTCIAPETCMCHEGYGFLNDSTNICEPICPKACINGFCAQPDVCECHEGFEVKGDETSLHVCKPRCDILCEPNGECTAPNVCTCHEGYTLIDKNDGIIYFDYMSVCKPICENECVNGFCLALGQCSCWPGYQRSDKANVCEPICGSLCGLHSTCTAPHECTCDEGYHSTATYYGGMDTCEPICVQECINGFCSAPGECSCDSGYEKFNATEPNICKPICEPSCWSHSSCTALNVCTCDEGSPGVCSCKSGYVESEVNVCKPVCELPCWSYSRCTAPDVCTCDEGYNMVVNQNNSSMCEPICQPACPSNKICDRPGLCICKEGYRSVEDNESTICEPICEFSCNNGTCSSPNTCTCDFGHVNNENGSCTPHCTIDCGHGTCTEPDVCSCDEGYVLSNRSLTCVPYCESNCDNGDCVAPGDCRCHTGFVKNGNDSDSICVNACKDACNEKGDCIDNQGNCSCYFGWSGTTCEVPTVCVVVVLEENEAYETLSIESEPNYWMLLASAANPSCQRCLNEVNNQTICYKFQYDDIGERNDSAICFVETNSMCYATYSPATEVLKVNNLNYVEYGLVNHRRDKRGFAVVRNINMKFNIVFLYIIVYLTIGFPKTSALLPWEDSPKDDSICQTTFSELTPYTVPYIETYLDSHPILKFYKMVRSRINYKTEYHVTHHINQTCCVRYEEISNRCTPICSPDCNNGMCVAPDICVCHPGYEKSTEEKNICRPICSNGCLSGDCVQPEVCNCFPDYWLDSDGYTCRPICELGCDLKGGFCFTPHTCICPDKYEKSIETGNCEPICNPNCVNGRCTLPNVCTCEDGYEPDEIDYFVCKPTCEIDCPLESECTAHNVCTCKEGHKRNNDEVACQPICSQECVGGFCVLPETCACYAGYGFLDNSMYTCVPICESGCIDGTCIRPNTCKCDEGFILYQRLFILDRCIPVCTSPCGPNAECTAPDRCTCLTGYRFVHENDRTNDVLDSKNTTCVPICAKDCGNGTCSFPNTCFCETGYVMATMFNAKDEKYINYCQAICYKNCGPNGYCATPNSCVCNEGYSNETTRDDGIVCLPICEPDCEHGTCIEPNVCTCDEGFVLRNETFCEPICESSCINGTCVGPNTCHCNEGFLERRTDNISACFSACSRNCSGHGICLDEWKSCLCFFGWTGWDCDEARVCVYKTTLNSTLLLSSVTVINETNSTLMESYDNAPLCYQCSDSLDNETLCVAIQSDESLTIPTVGCFLSTELPCYRRPQHNALKRSTGVTESLIGITIVIIIIAAVVGYTIVHKRRKQGTIPVNIQASSLHAAGTEALIEGDEVRL</sequence>
<keyword evidence="2" id="KW-1133">Transmembrane helix</keyword>
<proteinExistence type="predicted"/>
<dbReference type="Pfam" id="PF23106">
    <property type="entry name" value="EGF_Teneurin"/>
    <property type="match status" value="1"/>
</dbReference>
<dbReference type="Proteomes" id="UP001258017">
    <property type="component" value="Unassembled WGS sequence"/>
</dbReference>
<evidence type="ECO:0000259" key="4">
    <source>
        <dbReference type="PROSITE" id="PS50026"/>
    </source>
</evidence>
<evidence type="ECO:0000256" key="1">
    <source>
        <dbReference type="PROSITE-ProRule" id="PRU00076"/>
    </source>
</evidence>
<dbReference type="InterPro" id="IPR000742">
    <property type="entry name" value="EGF"/>
</dbReference>
<feature type="transmembrane region" description="Helical" evidence="2">
    <location>
        <begin position="1533"/>
        <end position="1552"/>
    </location>
</feature>
<dbReference type="SUPFAM" id="SSF57184">
    <property type="entry name" value="Growth factor receptor domain"/>
    <property type="match status" value="1"/>
</dbReference>
<name>A0AAD9VIF1_9HYME</name>
<dbReference type="SMART" id="SM00181">
    <property type="entry name" value="EGF"/>
    <property type="match status" value="30"/>
</dbReference>
<feature type="domain" description="EGF-like" evidence="4">
    <location>
        <begin position="1405"/>
        <end position="1437"/>
    </location>
</feature>
<keyword evidence="3" id="KW-0732">Signal</keyword>
<accession>A0AAD9VIF1</accession>
<reference evidence="5" key="2">
    <citation type="journal article" date="2023" name="Commun. Biol.">
        <title>Intrasexual cuticular hydrocarbon dimorphism in a wasp sheds light on hydrocarbon biosynthesis genes in Hymenoptera.</title>
        <authorList>
            <person name="Moris V.C."/>
            <person name="Podsiadlowski L."/>
            <person name="Martin S."/>
            <person name="Oeyen J.P."/>
            <person name="Donath A."/>
            <person name="Petersen M."/>
            <person name="Wilbrandt J."/>
            <person name="Misof B."/>
            <person name="Liedtke D."/>
            <person name="Thamm M."/>
            <person name="Scheiner R."/>
            <person name="Schmitt T."/>
            <person name="Niehuis O."/>
        </authorList>
    </citation>
    <scope>NUCLEOTIDE SEQUENCE</scope>
    <source>
        <strain evidence="5">GBR_01_08_01A</strain>
    </source>
</reference>
<keyword evidence="1" id="KW-1015">Disulfide bond</keyword>
<dbReference type="PROSITE" id="PS01186">
    <property type="entry name" value="EGF_2"/>
    <property type="match status" value="2"/>
</dbReference>
<protein>
    <recommendedName>
        <fullName evidence="4">EGF-like domain-containing protein</fullName>
    </recommendedName>
</protein>
<gene>
    <name evidence="5" type="ORF">KPH14_007275</name>
</gene>
<reference evidence="5" key="1">
    <citation type="submission" date="2021-08" db="EMBL/GenBank/DDBJ databases">
        <authorList>
            <person name="Misof B."/>
            <person name="Oliver O."/>
            <person name="Podsiadlowski L."/>
            <person name="Donath A."/>
            <person name="Peters R."/>
            <person name="Mayer C."/>
            <person name="Rust J."/>
            <person name="Gunkel S."/>
            <person name="Lesny P."/>
            <person name="Martin S."/>
            <person name="Oeyen J.P."/>
            <person name="Petersen M."/>
            <person name="Panagiotis P."/>
            <person name="Wilbrandt J."/>
            <person name="Tanja T."/>
        </authorList>
    </citation>
    <scope>NUCLEOTIDE SEQUENCE</scope>
    <source>
        <strain evidence="5">GBR_01_08_01A</strain>
        <tissue evidence="5">Thorax + abdomen</tissue>
    </source>
</reference>
<dbReference type="PANTHER" id="PTHR24047">
    <property type="entry name" value="FI01909P-RELATED"/>
    <property type="match status" value="1"/>
</dbReference>
<keyword evidence="1" id="KW-0245">EGF-like domain</keyword>
<evidence type="ECO:0000313" key="6">
    <source>
        <dbReference type="Proteomes" id="UP001258017"/>
    </source>
</evidence>
<feature type="disulfide bond" evidence="1">
    <location>
        <begin position="1408"/>
        <end position="1418"/>
    </location>
</feature>
<comment type="caution">
    <text evidence="1">Lacks conserved residue(s) required for the propagation of feature annotation.</text>
</comment>
<comment type="caution">
    <text evidence="5">The sequence shown here is derived from an EMBL/GenBank/DDBJ whole genome shotgun (WGS) entry which is preliminary data.</text>
</comment>
<keyword evidence="2" id="KW-0472">Membrane</keyword>
<feature type="disulfide bond" evidence="1">
    <location>
        <begin position="1427"/>
        <end position="1436"/>
    </location>
</feature>
<dbReference type="PANTHER" id="PTHR24047:SF29">
    <property type="entry name" value="EATER-RELATED"/>
    <property type="match status" value="1"/>
</dbReference>
<feature type="chain" id="PRO_5041976028" description="EGF-like domain-containing protein" evidence="3">
    <location>
        <begin position="23"/>
        <end position="1586"/>
    </location>
</feature>
<dbReference type="InterPro" id="IPR003341">
    <property type="entry name" value="Cys_rich_tripleX"/>
</dbReference>
<organism evidence="5 6">
    <name type="scientific">Odynerus spinipes</name>
    <dbReference type="NCBI Taxonomy" id="1348599"/>
    <lineage>
        <taxon>Eukaryota</taxon>
        <taxon>Metazoa</taxon>
        <taxon>Ecdysozoa</taxon>
        <taxon>Arthropoda</taxon>
        <taxon>Hexapoda</taxon>
        <taxon>Insecta</taxon>
        <taxon>Pterygota</taxon>
        <taxon>Neoptera</taxon>
        <taxon>Endopterygota</taxon>
        <taxon>Hymenoptera</taxon>
        <taxon>Apocrita</taxon>
        <taxon>Aculeata</taxon>
        <taxon>Vespoidea</taxon>
        <taxon>Vespidae</taxon>
        <taxon>Eumeninae</taxon>
        <taxon>Odynerus</taxon>
    </lineage>
</organism>
<feature type="disulfide bond" evidence="1">
    <location>
        <begin position="717"/>
        <end position="727"/>
    </location>
</feature>
<dbReference type="Pfam" id="PF02363">
    <property type="entry name" value="C_tripleX"/>
    <property type="match status" value="26"/>
</dbReference>